<feature type="domain" description="Rhodanese" evidence="13">
    <location>
        <begin position="306"/>
        <end position="397"/>
    </location>
</feature>
<keyword evidence="6 12" id="KW-0479">Metal-binding</keyword>
<keyword evidence="11 12" id="KW-0511">Multifunctional enzyme</keyword>
<dbReference type="OMA" id="IPDVGMD"/>
<dbReference type="KEGG" id="cput:CONPUDRAFT_119808"/>
<evidence type="ECO:0000256" key="1">
    <source>
        <dbReference type="ARBA" id="ARBA00004514"/>
    </source>
</evidence>
<feature type="binding site" evidence="12">
    <location>
        <position position="180"/>
    </location>
    <ligand>
        <name>Zn(2+)</name>
        <dbReference type="ChEBI" id="CHEBI:29105"/>
    </ligand>
</feature>
<dbReference type="InterPro" id="IPR035985">
    <property type="entry name" value="Ubiquitin-activating_enz"/>
</dbReference>
<gene>
    <name evidence="12" type="primary">UBA4</name>
    <name evidence="14" type="ORF">CONPUDRAFT_119808</name>
</gene>
<dbReference type="Proteomes" id="UP000053558">
    <property type="component" value="Unassembled WGS sequence"/>
</dbReference>
<keyword evidence="15" id="KW-1185">Reference proteome</keyword>
<dbReference type="SUPFAM" id="SSF69572">
    <property type="entry name" value="Activating enzymes of the ubiquitin-like proteins"/>
    <property type="match status" value="1"/>
</dbReference>
<evidence type="ECO:0000256" key="6">
    <source>
        <dbReference type="ARBA" id="ARBA00022723"/>
    </source>
</evidence>
<feature type="active site" description="Glycyl thioester intermediate; for adenylyltransferase activity" evidence="12">
    <location>
        <position position="194"/>
    </location>
</feature>
<dbReference type="FunFam" id="3.40.50.720:FF:000033">
    <property type="entry name" value="Adenylyltransferase and sulfurtransferase MOCS3"/>
    <property type="match status" value="1"/>
</dbReference>
<reference evidence="15" key="1">
    <citation type="journal article" date="2012" name="Science">
        <title>The Paleozoic origin of enzymatic lignin decomposition reconstructed from 31 fungal genomes.</title>
        <authorList>
            <person name="Floudas D."/>
            <person name="Binder M."/>
            <person name="Riley R."/>
            <person name="Barry K."/>
            <person name="Blanchette R.A."/>
            <person name="Henrissat B."/>
            <person name="Martinez A.T."/>
            <person name="Otillar R."/>
            <person name="Spatafora J.W."/>
            <person name="Yadav J.S."/>
            <person name="Aerts A."/>
            <person name="Benoit I."/>
            <person name="Boyd A."/>
            <person name="Carlson A."/>
            <person name="Copeland A."/>
            <person name="Coutinho P.M."/>
            <person name="de Vries R.P."/>
            <person name="Ferreira P."/>
            <person name="Findley K."/>
            <person name="Foster B."/>
            <person name="Gaskell J."/>
            <person name="Glotzer D."/>
            <person name="Gorecki P."/>
            <person name="Heitman J."/>
            <person name="Hesse C."/>
            <person name="Hori C."/>
            <person name="Igarashi K."/>
            <person name="Jurgens J.A."/>
            <person name="Kallen N."/>
            <person name="Kersten P."/>
            <person name="Kohler A."/>
            <person name="Kuees U."/>
            <person name="Kumar T.K.A."/>
            <person name="Kuo A."/>
            <person name="LaButti K."/>
            <person name="Larrondo L.F."/>
            <person name="Lindquist E."/>
            <person name="Ling A."/>
            <person name="Lombard V."/>
            <person name="Lucas S."/>
            <person name="Lundell T."/>
            <person name="Martin R."/>
            <person name="McLaughlin D.J."/>
            <person name="Morgenstern I."/>
            <person name="Morin E."/>
            <person name="Murat C."/>
            <person name="Nagy L.G."/>
            <person name="Nolan M."/>
            <person name="Ohm R.A."/>
            <person name="Patyshakuliyeva A."/>
            <person name="Rokas A."/>
            <person name="Ruiz-Duenas F.J."/>
            <person name="Sabat G."/>
            <person name="Salamov A."/>
            <person name="Samejima M."/>
            <person name="Schmutz J."/>
            <person name="Slot J.C."/>
            <person name="St John F."/>
            <person name="Stenlid J."/>
            <person name="Sun H."/>
            <person name="Sun S."/>
            <person name="Syed K."/>
            <person name="Tsang A."/>
            <person name="Wiebenga A."/>
            <person name="Young D."/>
            <person name="Pisabarro A."/>
            <person name="Eastwood D.C."/>
            <person name="Martin F."/>
            <person name="Cullen D."/>
            <person name="Grigoriev I.V."/>
            <person name="Hibbett D.S."/>
        </authorList>
    </citation>
    <scope>NUCLEOTIDE SEQUENCE [LARGE SCALE GENOMIC DNA]</scope>
    <source>
        <strain evidence="15">RWD-64-598 SS2</strain>
    </source>
</reference>
<evidence type="ECO:0000256" key="10">
    <source>
        <dbReference type="ARBA" id="ARBA00022840"/>
    </source>
</evidence>
<dbReference type="PROSITE" id="PS50206">
    <property type="entry name" value="RHODANESE_3"/>
    <property type="match status" value="1"/>
</dbReference>
<feature type="binding site" evidence="12">
    <location>
        <begin position="135"/>
        <end position="136"/>
    </location>
    <ligand>
        <name>ATP</name>
        <dbReference type="ChEBI" id="CHEBI:30616"/>
    </ligand>
</feature>
<dbReference type="InterPro" id="IPR036873">
    <property type="entry name" value="Rhodanese-like_dom_sf"/>
</dbReference>
<dbReference type="AlphaFoldDB" id="A0A5M3MZX0"/>
<evidence type="ECO:0000313" key="14">
    <source>
        <dbReference type="EMBL" id="EIW84181.1"/>
    </source>
</evidence>
<feature type="binding site" evidence="12">
    <location>
        <begin position="74"/>
        <end position="78"/>
    </location>
    <ligand>
        <name>ATP</name>
        <dbReference type="ChEBI" id="CHEBI:30616"/>
    </ligand>
</feature>
<evidence type="ECO:0000256" key="2">
    <source>
        <dbReference type="ARBA" id="ARBA00022490"/>
    </source>
</evidence>
<evidence type="ECO:0000256" key="12">
    <source>
        <dbReference type="HAMAP-Rule" id="MF_03049"/>
    </source>
</evidence>
<evidence type="ECO:0000256" key="5">
    <source>
        <dbReference type="ARBA" id="ARBA00022695"/>
    </source>
</evidence>
<dbReference type="SMART" id="SM00450">
    <property type="entry name" value="RHOD"/>
    <property type="match status" value="1"/>
</dbReference>
<keyword evidence="7 12" id="KW-0547">Nucleotide-binding</keyword>
<evidence type="ECO:0000313" key="15">
    <source>
        <dbReference type="Proteomes" id="UP000053558"/>
    </source>
</evidence>
<feature type="binding site" evidence="12">
    <location>
        <position position="255"/>
    </location>
    <ligand>
        <name>Zn(2+)</name>
        <dbReference type="ChEBI" id="CHEBI:29105"/>
    </ligand>
</feature>
<comment type="similarity">
    <text evidence="12">In the N-terminal section; belongs to the HesA/MoeB/ThiF family. UBA4 subfamily.</text>
</comment>
<sequence length="399" mass="42853">MADGISNALPLEDYRRYGRQMILDGFGLPGQTSLKRSSVAVVGAGGLGCPALQYLASAGVGKITVVDHDSVDLSNLQRQVIHRESSLGTSKAASAMRFIHDLNSTIQVTAVENALSSENALALLGGHDVILDCTDNAPTRYLLSDTAVRLQVPLVSGAAQKFDGQLCVYNYGADGPCYRCIFPKPPSQEAAPPCEETGILGAVTGIIGTMQALETIKILTGLHDGKPAMLLFSALSFPAYRTVKMRTRRPDCIACGNKGANIDLIETTDYIASCGGVRPNFEATGLLPGSPGQRIRVQELYDMVLSNRSPFVIDVRPETEFGICHLPGSSNIPLPRFVAEPSSHIPKDRKDVYFICRLGNDSQIAAEALRGVSPELRAMDIVGGLRAWSRDIDSEFPVY</sequence>
<evidence type="ECO:0000259" key="13">
    <source>
        <dbReference type="PROSITE" id="PS50206"/>
    </source>
</evidence>
<dbReference type="InterPro" id="IPR028885">
    <property type="entry name" value="MOCS3/Uba4"/>
</dbReference>
<evidence type="ECO:0000256" key="4">
    <source>
        <dbReference type="ARBA" id="ARBA00022694"/>
    </source>
</evidence>
<keyword evidence="4 12" id="KW-0819">tRNA processing</keyword>
<dbReference type="GO" id="GO:0005829">
    <property type="term" value="C:cytosol"/>
    <property type="evidence" value="ECO:0007669"/>
    <property type="project" value="UniProtKB-SubCell"/>
</dbReference>
<keyword evidence="9 12" id="KW-0862">Zinc</keyword>
<dbReference type="Gene3D" id="3.40.50.720">
    <property type="entry name" value="NAD(P)-binding Rossmann-like Domain"/>
    <property type="match status" value="1"/>
</dbReference>
<evidence type="ECO:0000256" key="9">
    <source>
        <dbReference type="ARBA" id="ARBA00022833"/>
    </source>
</evidence>
<comment type="cofactor">
    <cofactor evidence="12">
        <name>Zn(2+)</name>
        <dbReference type="ChEBI" id="CHEBI:29105"/>
    </cofactor>
    <text evidence="12">Binds 1 zinc ion per subunit.</text>
</comment>
<keyword evidence="3 12" id="KW-0808">Transferase</keyword>
<name>A0A5M3MZX0_CONPW</name>
<comment type="pathway">
    <text evidence="12">tRNA modification; 5-methoxycarbonylmethyl-2-thiouridine-tRNA biosynthesis.</text>
</comment>
<dbReference type="GO" id="GO:0004792">
    <property type="term" value="F:thiosulfate-cyanide sulfurtransferase activity"/>
    <property type="evidence" value="ECO:0007669"/>
    <property type="project" value="TreeGrafter"/>
</dbReference>
<organism evidence="14 15">
    <name type="scientific">Coniophora puteana (strain RWD-64-598)</name>
    <name type="common">Brown rot fungus</name>
    <dbReference type="NCBI Taxonomy" id="741705"/>
    <lineage>
        <taxon>Eukaryota</taxon>
        <taxon>Fungi</taxon>
        <taxon>Dikarya</taxon>
        <taxon>Basidiomycota</taxon>
        <taxon>Agaricomycotina</taxon>
        <taxon>Agaricomycetes</taxon>
        <taxon>Agaricomycetidae</taxon>
        <taxon>Boletales</taxon>
        <taxon>Coniophorineae</taxon>
        <taxon>Coniophoraceae</taxon>
        <taxon>Coniophora</taxon>
    </lineage>
</organism>
<dbReference type="InterPro" id="IPR045886">
    <property type="entry name" value="ThiF/MoeB/HesA"/>
</dbReference>
<keyword evidence="5" id="KW-0548">Nucleotidyltransferase</keyword>
<dbReference type="NCBIfam" id="NF004281">
    <property type="entry name" value="PRK05690.1"/>
    <property type="match status" value="1"/>
</dbReference>
<dbReference type="EMBL" id="JH711575">
    <property type="protein sequence ID" value="EIW84181.1"/>
    <property type="molecule type" value="Genomic_DNA"/>
</dbReference>
<comment type="caution">
    <text evidence="14">The sequence shown here is derived from an EMBL/GenBank/DDBJ whole genome shotgun (WGS) entry which is preliminary data.</text>
</comment>
<feature type="active site" description="Cysteine persulfide intermediate; for sulfurtransferase activity" evidence="12">
    <location>
        <position position="356"/>
    </location>
</feature>
<dbReference type="PANTHER" id="PTHR10953:SF102">
    <property type="entry name" value="ADENYLYLTRANSFERASE AND SULFURTRANSFERASE MOCS3"/>
    <property type="match status" value="1"/>
</dbReference>
<feature type="binding site" evidence="12">
    <location>
        <position position="91"/>
    </location>
    <ligand>
        <name>ATP</name>
        <dbReference type="ChEBI" id="CHEBI:30616"/>
    </ligand>
</feature>
<dbReference type="InterPro" id="IPR001763">
    <property type="entry name" value="Rhodanese-like_dom"/>
</dbReference>
<dbReference type="OrthoDB" id="10261062at2759"/>
<evidence type="ECO:0000256" key="7">
    <source>
        <dbReference type="ARBA" id="ARBA00022741"/>
    </source>
</evidence>
<feature type="binding site" evidence="12">
    <location>
        <position position="67"/>
    </location>
    <ligand>
        <name>ATP</name>
        <dbReference type="ChEBI" id="CHEBI:30616"/>
    </ligand>
</feature>
<keyword evidence="8" id="KW-0833">Ubl conjugation pathway</keyword>
<dbReference type="GO" id="GO:0070566">
    <property type="term" value="F:adenylyltransferase activity"/>
    <property type="evidence" value="ECO:0007669"/>
    <property type="project" value="InterPro"/>
</dbReference>
<dbReference type="RefSeq" id="XP_007765952.1">
    <property type="nucleotide sequence ID" value="XM_007767762.1"/>
</dbReference>
<dbReference type="GO" id="GO:0032447">
    <property type="term" value="P:protein urmylation"/>
    <property type="evidence" value="ECO:0007669"/>
    <property type="project" value="TreeGrafter"/>
</dbReference>
<dbReference type="Gene3D" id="3.40.250.10">
    <property type="entry name" value="Rhodanese-like domain"/>
    <property type="match status" value="1"/>
</dbReference>
<dbReference type="GO" id="GO:0046872">
    <property type="term" value="F:metal ion binding"/>
    <property type="evidence" value="ECO:0007669"/>
    <property type="project" value="UniProtKB-KW"/>
</dbReference>
<keyword evidence="10 12" id="KW-0067">ATP-binding</keyword>
<feature type="binding site" evidence="12">
    <location>
        <position position="177"/>
    </location>
    <ligand>
        <name>Zn(2+)</name>
        <dbReference type="ChEBI" id="CHEBI:29105"/>
    </ligand>
</feature>
<keyword evidence="2 12" id="KW-0963">Cytoplasm</keyword>
<dbReference type="CDD" id="cd00757">
    <property type="entry name" value="ThiF_MoeB_HesA_family"/>
    <property type="match status" value="1"/>
</dbReference>
<dbReference type="PANTHER" id="PTHR10953">
    <property type="entry name" value="UBIQUITIN-ACTIVATING ENZYME E1"/>
    <property type="match status" value="1"/>
</dbReference>
<dbReference type="Pfam" id="PF00581">
    <property type="entry name" value="Rhodanese"/>
    <property type="match status" value="1"/>
</dbReference>
<dbReference type="InterPro" id="IPR000594">
    <property type="entry name" value="ThiF_NAD_FAD-bd"/>
</dbReference>
<accession>A0A5M3MZX0</accession>
<evidence type="ECO:0000256" key="8">
    <source>
        <dbReference type="ARBA" id="ARBA00022786"/>
    </source>
</evidence>
<feature type="binding site" evidence="12">
    <location>
        <position position="46"/>
    </location>
    <ligand>
        <name>ATP</name>
        <dbReference type="ChEBI" id="CHEBI:30616"/>
    </ligand>
</feature>
<dbReference type="Pfam" id="PF00899">
    <property type="entry name" value="ThiF"/>
    <property type="match status" value="1"/>
</dbReference>
<proteinExistence type="inferred from homology"/>
<dbReference type="GeneID" id="19199498"/>
<dbReference type="GO" id="GO:0002143">
    <property type="term" value="P:tRNA wobble position uridine thiolation"/>
    <property type="evidence" value="ECO:0007669"/>
    <property type="project" value="InterPro"/>
</dbReference>
<feature type="binding site" evidence="12">
    <location>
        <position position="252"/>
    </location>
    <ligand>
        <name>Zn(2+)</name>
        <dbReference type="ChEBI" id="CHEBI:29105"/>
    </ligand>
</feature>
<dbReference type="HAMAP" id="MF_03049">
    <property type="entry name" value="MOCS3_Uba4"/>
    <property type="match status" value="1"/>
</dbReference>
<protein>
    <recommendedName>
        <fullName evidence="13">Rhodanese domain-containing protein</fullName>
    </recommendedName>
</protein>
<evidence type="ECO:0000256" key="11">
    <source>
        <dbReference type="ARBA" id="ARBA00023268"/>
    </source>
</evidence>
<evidence type="ECO:0000256" key="3">
    <source>
        <dbReference type="ARBA" id="ARBA00022679"/>
    </source>
</evidence>
<dbReference type="GO" id="GO:0042292">
    <property type="term" value="F:URM1 activating enzyme activity"/>
    <property type="evidence" value="ECO:0007669"/>
    <property type="project" value="TreeGrafter"/>
</dbReference>
<comment type="subcellular location">
    <subcellularLocation>
        <location evidence="1">Cytoplasm</location>
        <location evidence="1">Cytosol</location>
    </subcellularLocation>
</comment>
<dbReference type="UniPathway" id="UPA00988"/>
<dbReference type="GO" id="GO:0005524">
    <property type="term" value="F:ATP binding"/>
    <property type="evidence" value="ECO:0007669"/>
    <property type="project" value="UniProtKB-KW"/>
</dbReference>